<protein>
    <recommendedName>
        <fullName evidence="3 14">Exodeoxyribonuclease I</fullName>
        <ecNumber evidence="2 14">3.1.11.1</ecNumber>
    </recommendedName>
</protein>
<evidence type="ECO:0000256" key="11">
    <source>
        <dbReference type="ARBA" id="ARBA00023204"/>
    </source>
</evidence>
<feature type="binding site" evidence="16">
    <location>
        <position position="14"/>
    </location>
    <ligand>
        <name>Mg(2+)</name>
        <dbReference type="ChEBI" id="CHEBI:18420"/>
        <label>1</label>
    </ligand>
</feature>
<dbReference type="InterPro" id="IPR034747">
    <property type="entry name" value="EXOI_SH3"/>
</dbReference>
<evidence type="ECO:0000256" key="6">
    <source>
        <dbReference type="ARBA" id="ARBA00022763"/>
    </source>
</evidence>
<keyword evidence="8 14" id="KW-0269">Exonuclease</keyword>
<evidence type="ECO:0000256" key="14">
    <source>
        <dbReference type="PIRNR" id="PIRNR000977"/>
    </source>
</evidence>
<comment type="cofactor">
    <cofactor evidence="16">
        <name>Mg(2+)</name>
        <dbReference type="ChEBI" id="CHEBI:18420"/>
    </cofactor>
    <text evidence="16">Binds 2 Mg(2+) ions per monomer.</text>
</comment>
<evidence type="ECO:0000256" key="16">
    <source>
        <dbReference type="PIRSR" id="PIRSR000977-2"/>
    </source>
</evidence>
<dbReference type="Gene3D" id="3.30.420.10">
    <property type="entry name" value="Ribonuclease H-like superfamily/Ribonuclease H"/>
    <property type="match status" value="1"/>
</dbReference>
<dbReference type="GO" id="GO:0006281">
    <property type="term" value="P:DNA repair"/>
    <property type="evidence" value="ECO:0007669"/>
    <property type="project" value="UniProtKB-KW"/>
</dbReference>
<comment type="subunit">
    <text evidence="13">Monomer. Interacts with ssb (via C-terminus); this interaction stimulates the exonuclease activity by recruiting the enzyme to its substrate.</text>
</comment>
<sequence length="475" mass="54615">MKDKPIQPTFLFHDYETFGKSPSLDRPAQFAAIRTDMDFNLIGEPEVFYCRPADDYLPQPEAVMITGITPQIARQRGLSEAEFTARIHLLFSAANTCVVGYNNVRFDDEVSRNLFYRNFYDPYAWSWQHGNSRWDLLDVMRACYALRPDGITWPENDDGFPSFRLEHLTKANGVAHENAHDAMSDVYATIAMAKLVKEKQPRLYDFLFSHRNKQKITTLIDIPQMKPLVHISGMFGAARGNASWIAPLAWHPDNRNALITCDLDADMAPLLELDADALRARLYTRRDELNGASPVPLKLVHINKCPVVAPANTLRPEDAERIGIDRQRCLDNLALLRQHPEVREKVVTLFAEAPPFTPSDDVDSQIYNGFFSDADRNAMNIVRQTAAENLPALDLTFNDARIEKLLFRFRARNFPGTLDDKEQQRWLQHRRQMFSPERVQGYVQELEMLFNQYEGDQARQEQLKALFAYMQELVS</sequence>
<dbReference type="PROSITE" id="PS51785">
    <property type="entry name" value="EXOI_C"/>
    <property type="match status" value="1"/>
</dbReference>
<dbReference type="InterPro" id="IPR023607">
    <property type="entry name" value="Exodeoxyribonuclease_I"/>
</dbReference>
<dbReference type="InterPro" id="IPR038649">
    <property type="entry name" value="EXOI_SH3_sf"/>
</dbReference>
<dbReference type="GO" id="GO:0000175">
    <property type="term" value="F:3'-5'-RNA exonuclease activity"/>
    <property type="evidence" value="ECO:0007669"/>
    <property type="project" value="InterPro"/>
</dbReference>
<organism evidence="19">
    <name type="scientific">Erwinia amylovora ATCC BAA-2158</name>
    <dbReference type="NCBI Taxonomy" id="889211"/>
    <lineage>
        <taxon>Bacteria</taxon>
        <taxon>Pseudomonadati</taxon>
        <taxon>Pseudomonadota</taxon>
        <taxon>Gammaproteobacteria</taxon>
        <taxon>Enterobacterales</taxon>
        <taxon>Erwiniaceae</taxon>
        <taxon>Erwinia</taxon>
    </lineage>
</organism>
<evidence type="ECO:0000256" key="7">
    <source>
        <dbReference type="ARBA" id="ARBA00022801"/>
    </source>
</evidence>
<dbReference type="FunFam" id="3.30.420.10:FF:000033">
    <property type="entry name" value="Exodeoxyribonuclease I"/>
    <property type="match status" value="1"/>
</dbReference>
<dbReference type="PIRSF" id="PIRSF000977">
    <property type="entry name" value="Exodeoxyribonuclease_I"/>
    <property type="match status" value="1"/>
</dbReference>
<dbReference type="Gene3D" id="3.30.1520.20">
    <property type="entry name" value="Exonuclease ExoI, domain 2"/>
    <property type="match status" value="1"/>
</dbReference>
<dbReference type="InterPro" id="IPR036397">
    <property type="entry name" value="RNaseH_sf"/>
</dbReference>
<feature type="domain" description="ExoI C-terminal" evidence="18">
    <location>
        <begin position="358"/>
        <end position="474"/>
    </location>
</feature>
<evidence type="ECO:0000256" key="1">
    <source>
        <dbReference type="ARBA" id="ARBA00000563"/>
    </source>
</evidence>
<evidence type="ECO:0000256" key="12">
    <source>
        <dbReference type="ARBA" id="ARBA00046035"/>
    </source>
</evidence>
<dbReference type="InterPro" id="IPR058561">
    <property type="entry name" value="Exonuc_1_C"/>
</dbReference>
<dbReference type="Gene3D" id="1.10.287.1240">
    <property type="match status" value="1"/>
</dbReference>
<keyword evidence="9 16" id="KW-0460">Magnesium</keyword>
<evidence type="ECO:0000256" key="5">
    <source>
        <dbReference type="ARBA" id="ARBA00022723"/>
    </source>
</evidence>
<dbReference type="Gene3D" id="1.20.1280.70">
    <property type="entry name" value="Exonuclease ExoI, domain 3"/>
    <property type="match status" value="1"/>
</dbReference>
<dbReference type="CDD" id="cd06138">
    <property type="entry name" value="ExoI_N"/>
    <property type="match status" value="1"/>
</dbReference>
<dbReference type="SMART" id="SM00479">
    <property type="entry name" value="EXOIII"/>
    <property type="match status" value="1"/>
</dbReference>
<reference evidence="19" key="1">
    <citation type="journal article" date="2011" name="J. Bacteriol.">
        <title>Genome Sequence of an Erwinia amylovora Strain with Pathogenicity Restricted to Rubus Plants.</title>
        <authorList>
            <person name="Powney R."/>
            <person name="Smits T.H."/>
            <person name="Sawbridge T."/>
            <person name="Frey B."/>
            <person name="Blom J."/>
            <person name="Frey J.E."/>
            <person name="Plummer K.M."/>
            <person name="Beer S.V."/>
            <person name="Luck J."/>
            <person name="Duffy B."/>
            <person name="Rodoni B."/>
        </authorList>
    </citation>
    <scope>NUCLEOTIDE SEQUENCE</scope>
    <source>
        <strain evidence="19">ATCC BAA-2158</strain>
    </source>
</reference>
<dbReference type="InterPro" id="IPR012337">
    <property type="entry name" value="RNaseH-like_sf"/>
</dbReference>
<keyword evidence="7 14" id="KW-0378">Hydrolase</keyword>
<feature type="binding site" evidence="16">
    <location>
        <position position="16"/>
    </location>
    <ligand>
        <name>Mg(2+)</name>
        <dbReference type="ChEBI" id="CHEBI:18420"/>
        <label>2</label>
    </ligand>
</feature>
<dbReference type="GO" id="GO:0008310">
    <property type="term" value="F:single-stranded DNA 3'-5' DNA exonuclease activity"/>
    <property type="evidence" value="ECO:0007669"/>
    <property type="project" value="UniProtKB-EC"/>
</dbReference>
<dbReference type="EC" id="3.1.11.1" evidence="2 14"/>
<comment type="function">
    <text evidence="12">Degrades single-stranded DNA (ssDNA) in a highly processive manner. Also functions as a DNA deoxyribophosphodiesterase that releases deoxyribose-phosphate moieties following the cleavage of DNA at an apurinic/apyrimidinic (AP) site by either an AP endonuclease or AP lyase.</text>
</comment>
<evidence type="ECO:0000259" key="17">
    <source>
        <dbReference type="PROSITE" id="PS51784"/>
    </source>
</evidence>
<accession>E5B6S0</accession>
<dbReference type="SUPFAM" id="SSF53098">
    <property type="entry name" value="Ribonuclease H-like"/>
    <property type="match status" value="1"/>
</dbReference>
<keyword evidence="6 14" id="KW-0227">DNA damage</keyword>
<name>E5B6S0_ERWAM</name>
<evidence type="ECO:0000259" key="18">
    <source>
        <dbReference type="PROSITE" id="PS51785"/>
    </source>
</evidence>
<dbReference type="InterPro" id="IPR022894">
    <property type="entry name" value="Oligoribonuclease"/>
</dbReference>
<dbReference type="GO" id="GO:0003677">
    <property type="term" value="F:DNA binding"/>
    <property type="evidence" value="ECO:0007669"/>
    <property type="project" value="UniProtKB-KW"/>
</dbReference>
<feature type="binding site" evidence="15">
    <location>
        <position position="164"/>
    </location>
    <ligand>
        <name>substrate</name>
    </ligand>
</feature>
<feature type="domain" description="ExoI SH3-like" evidence="17">
    <location>
        <begin position="201"/>
        <end position="354"/>
    </location>
</feature>
<evidence type="ECO:0000256" key="13">
    <source>
        <dbReference type="ARBA" id="ARBA00046792"/>
    </source>
</evidence>
<dbReference type="PANTHER" id="PTHR11046">
    <property type="entry name" value="OLIGORIBONUCLEASE, MITOCHONDRIAL"/>
    <property type="match status" value="1"/>
</dbReference>
<dbReference type="AlphaFoldDB" id="E5B6S0"/>
<dbReference type="FunFam" id="1.20.1280.70:FF:000001">
    <property type="entry name" value="Exodeoxyribonuclease I"/>
    <property type="match status" value="1"/>
</dbReference>
<evidence type="ECO:0000313" key="19">
    <source>
        <dbReference type="EMBL" id="CBX81090.1"/>
    </source>
</evidence>
<evidence type="ECO:0000256" key="8">
    <source>
        <dbReference type="ARBA" id="ARBA00022839"/>
    </source>
</evidence>
<evidence type="ECO:0000256" key="3">
    <source>
        <dbReference type="ARBA" id="ARBA00019900"/>
    </source>
</evidence>
<evidence type="ECO:0000256" key="15">
    <source>
        <dbReference type="PIRSR" id="PIRSR000977-1"/>
    </source>
</evidence>
<keyword evidence="5 16" id="KW-0479">Metal-binding</keyword>
<dbReference type="InterPro" id="IPR013520">
    <property type="entry name" value="Ribonucl_H"/>
</dbReference>
<dbReference type="GO" id="GO:0046872">
    <property type="term" value="F:metal ion binding"/>
    <property type="evidence" value="ECO:0007669"/>
    <property type="project" value="UniProtKB-KW"/>
</dbReference>
<evidence type="ECO:0000256" key="10">
    <source>
        <dbReference type="ARBA" id="ARBA00023125"/>
    </source>
</evidence>
<evidence type="ECO:0000256" key="9">
    <source>
        <dbReference type="ARBA" id="ARBA00022842"/>
    </source>
</evidence>
<gene>
    <name evidence="19" type="primary">sbcB</name>
    <name evidence="19" type="ORF">EAIL5_2270</name>
</gene>
<keyword evidence="4 14" id="KW-0540">Nuclease</keyword>
<dbReference type="PANTHER" id="PTHR11046:SF11">
    <property type="entry name" value="EXODEOXYRIBONUCLEASE I"/>
    <property type="match status" value="1"/>
</dbReference>
<proteinExistence type="predicted"/>
<comment type="catalytic activity">
    <reaction evidence="1 14">
        <text>Exonucleolytic cleavage in the 3'- to 5'-direction to yield nucleoside 5'-phosphates.</text>
        <dbReference type="EC" id="3.1.11.1"/>
    </reaction>
</comment>
<evidence type="ECO:0000256" key="4">
    <source>
        <dbReference type="ARBA" id="ARBA00022722"/>
    </source>
</evidence>
<dbReference type="FunFam" id="3.30.1520.20:FF:000001">
    <property type="entry name" value="Exodeoxyribonuclease I"/>
    <property type="match status" value="1"/>
</dbReference>
<dbReference type="Pfam" id="PF08411">
    <property type="entry name" value="ExoI_SH3"/>
    <property type="match status" value="1"/>
</dbReference>
<dbReference type="Pfam" id="PF26016">
    <property type="entry name" value="ExoI_C"/>
    <property type="match status" value="1"/>
</dbReference>
<dbReference type="InterPro" id="IPR013620">
    <property type="entry name" value="Exonuc_1_SH3"/>
</dbReference>
<evidence type="ECO:0000256" key="2">
    <source>
        <dbReference type="ARBA" id="ARBA00012108"/>
    </source>
</evidence>
<dbReference type="NCBIfam" id="NF008746">
    <property type="entry name" value="PRK11779.1"/>
    <property type="match status" value="1"/>
</dbReference>
<feature type="binding site" evidence="16">
    <location>
        <position position="185"/>
    </location>
    <ligand>
        <name>Mg(2+)</name>
        <dbReference type="ChEBI" id="CHEBI:18420"/>
        <label>2</label>
    </ligand>
</feature>
<dbReference type="EMBL" id="FR719191">
    <property type="protein sequence ID" value="CBX81090.1"/>
    <property type="molecule type" value="Genomic_DNA"/>
</dbReference>
<keyword evidence="11 14" id="KW-0234">DNA repair</keyword>
<dbReference type="Pfam" id="PF00929">
    <property type="entry name" value="RNase_T"/>
    <property type="match status" value="1"/>
</dbReference>
<keyword evidence="10" id="KW-0238">DNA-binding</keyword>
<dbReference type="PROSITE" id="PS51784">
    <property type="entry name" value="EXOI_SH3"/>
    <property type="match status" value="1"/>
</dbReference>
<feature type="binding site" evidence="15">
    <location>
        <position position="16"/>
    </location>
    <ligand>
        <name>substrate</name>
    </ligand>
</feature>